<dbReference type="OrthoDB" id="5694214at2"/>
<evidence type="ECO:0000256" key="1">
    <source>
        <dbReference type="ARBA" id="ARBA00004442"/>
    </source>
</evidence>
<dbReference type="AlphaFoldDB" id="A0A399SMY9"/>
<keyword evidence="4" id="KW-0472">Membrane</keyword>
<dbReference type="SUPFAM" id="SSF48452">
    <property type="entry name" value="TPR-like"/>
    <property type="match status" value="1"/>
</dbReference>
<dbReference type="InterPro" id="IPR011990">
    <property type="entry name" value="TPR-like_helical_dom_sf"/>
</dbReference>
<dbReference type="InterPro" id="IPR033985">
    <property type="entry name" value="SusD-like_N"/>
</dbReference>
<accession>A0A399SMY9</accession>
<comment type="similarity">
    <text evidence="2">Belongs to the SusD family.</text>
</comment>
<dbReference type="PROSITE" id="PS51257">
    <property type="entry name" value="PROKAR_LIPOPROTEIN"/>
    <property type="match status" value="1"/>
</dbReference>
<dbReference type="Pfam" id="PF07980">
    <property type="entry name" value="SusD_RagB"/>
    <property type="match status" value="1"/>
</dbReference>
<feature type="chain" id="PRO_5017462194" evidence="6">
    <location>
        <begin position="18"/>
        <end position="530"/>
    </location>
</feature>
<reference evidence="9 10" key="1">
    <citation type="submission" date="2018-08" db="EMBL/GenBank/DDBJ databases">
        <title>Pallidiluteibacterium maritimus gen. nov., sp. nov., isolated from coastal sediment.</title>
        <authorList>
            <person name="Zhou L.Y."/>
        </authorList>
    </citation>
    <scope>NUCLEOTIDE SEQUENCE [LARGE SCALE GENOMIC DNA]</scope>
    <source>
        <strain evidence="9 10">XSD2</strain>
    </source>
</reference>
<dbReference type="Proteomes" id="UP000265926">
    <property type="component" value="Unassembled WGS sequence"/>
</dbReference>
<feature type="signal peptide" evidence="6">
    <location>
        <begin position="1"/>
        <end position="17"/>
    </location>
</feature>
<feature type="domain" description="RagB/SusD" evidence="7">
    <location>
        <begin position="254"/>
        <end position="529"/>
    </location>
</feature>
<dbReference type="RefSeq" id="WP_119440423.1">
    <property type="nucleotide sequence ID" value="NZ_QWGR01000028.1"/>
</dbReference>
<keyword evidence="3 6" id="KW-0732">Signal</keyword>
<comment type="subcellular location">
    <subcellularLocation>
        <location evidence="1">Cell outer membrane</location>
    </subcellularLocation>
</comment>
<evidence type="ECO:0000256" key="2">
    <source>
        <dbReference type="ARBA" id="ARBA00006275"/>
    </source>
</evidence>
<evidence type="ECO:0000259" key="8">
    <source>
        <dbReference type="Pfam" id="PF14322"/>
    </source>
</evidence>
<dbReference type="GO" id="GO:0009279">
    <property type="term" value="C:cell outer membrane"/>
    <property type="evidence" value="ECO:0007669"/>
    <property type="project" value="UniProtKB-SubCell"/>
</dbReference>
<evidence type="ECO:0000256" key="5">
    <source>
        <dbReference type="ARBA" id="ARBA00023237"/>
    </source>
</evidence>
<evidence type="ECO:0000259" key="7">
    <source>
        <dbReference type="Pfam" id="PF07980"/>
    </source>
</evidence>
<evidence type="ECO:0000256" key="4">
    <source>
        <dbReference type="ARBA" id="ARBA00023136"/>
    </source>
</evidence>
<proteinExistence type="inferred from homology"/>
<dbReference type="InterPro" id="IPR012944">
    <property type="entry name" value="SusD_RagB_dom"/>
</dbReference>
<organism evidence="9 10">
    <name type="scientific">Maribellus luteus</name>
    <dbReference type="NCBI Taxonomy" id="2305463"/>
    <lineage>
        <taxon>Bacteria</taxon>
        <taxon>Pseudomonadati</taxon>
        <taxon>Bacteroidota</taxon>
        <taxon>Bacteroidia</taxon>
        <taxon>Marinilabiliales</taxon>
        <taxon>Prolixibacteraceae</taxon>
        <taxon>Maribellus</taxon>
    </lineage>
</organism>
<evidence type="ECO:0000256" key="3">
    <source>
        <dbReference type="ARBA" id="ARBA00022729"/>
    </source>
</evidence>
<protein>
    <submittedName>
        <fullName evidence="9">RagB/SusD family nutrient uptake outer membrane protein</fullName>
    </submittedName>
</protein>
<evidence type="ECO:0000313" key="10">
    <source>
        <dbReference type="Proteomes" id="UP000265926"/>
    </source>
</evidence>
<feature type="domain" description="SusD-like N-terminal" evidence="8">
    <location>
        <begin position="70"/>
        <end position="213"/>
    </location>
</feature>
<name>A0A399SMY9_9BACT</name>
<keyword evidence="10" id="KW-1185">Reference proteome</keyword>
<gene>
    <name evidence="9" type="ORF">D1614_23365</name>
</gene>
<evidence type="ECO:0000256" key="6">
    <source>
        <dbReference type="SAM" id="SignalP"/>
    </source>
</evidence>
<evidence type="ECO:0000313" key="9">
    <source>
        <dbReference type="EMBL" id="RIJ45366.1"/>
    </source>
</evidence>
<dbReference type="EMBL" id="QWGR01000028">
    <property type="protein sequence ID" value="RIJ45366.1"/>
    <property type="molecule type" value="Genomic_DNA"/>
</dbReference>
<sequence length="530" mass="60112">MKAYKIIYFSFMVLLFASCNEDLLNTIPKDRLASELFWQTEQDAIYASNGIYAVLGDQGRYSSMDAYTDIAHFILQWRAESEVEKHTFSSSNNIIASEWSYYYNIIQASSSFLENVDQVKEMNDVLRKRLKAEAKTLRAFAYINLVMLYGDVPLVTKSLTVAEAKSISQTSASSIWDFIAEELTSASADLPTVQEEKGRVTKGIALGLKARAMLYAGRYQDAKTAAKSVMDLGIYQIHDSYAELFDYAGEESSEIIFARQYAQNLNAHSIFRFFTANSLYTQSCQVVPTKPLVDAYLMKSTGLPIEDPASGFDPYNPYIDRDPRLYYTVYINGDVLANGEVLNSLPGSGTGDDITISAENVTPTGWYFKKYVSNADYNNPWNCGINLIYLRYAEILLTYAEACVELGENEINQSVLNALNEIRNRTDVNMPNVTTLNQTELRRIIRRERLVELAMEGHRLYDIRRWRIGEEVIPGTIKGMTYEDPQNPGTLVTAGLSGYVKEFKPDRHYLWPIPFRELDLNKNLTQNTGF</sequence>
<dbReference type="Pfam" id="PF14322">
    <property type="entry name" value="SusD-like_3"/>
    <property type="match status" value="1"/>
</dbReference>
<dbReference type="Gene3D" id="1.25.40.390">
    <property type="match status" value="1"/>
</dbReference>
<comment type="caution">
    <text evidence="9">The sequence shown here is derived from an EMBL/GenBank/DDBJ whole genome shotgun (WGS) entry which is preliminary data.</text>
</comment>
<keyword evidence="5" id="KW-0998">Cell outer membrane</keyword>
<dbReference type="CDD" id="cd08977">
    <property type="entry name" value="SusD"/>
    <property type="match status" value="1"/>
</dbReference>